<comment type="caution">
    <text evidence="2">The sequence shown here is derived from an EMBL/GenBank/DDBJ whole genome shotgun (WGS) entry which is preliminary data.</text>
</comment>
<dbReference type="EMBL" id="JAHUTJ010011881">
    <property type="protein sequence ID" value="MED6268952.1"/>
    <property type="molecule type" value="Genomic_DNA"/>
</dbReference>
<accession>A0ABU7D1B7</accession>
<feature type="compositionally biased region" description="Polar residues" evidence="1">
    <location>
        <begin position="1"/>
        <end position="11"/>
    </location>
</feature>
<organism evidence="2 3">
    <name type="scientific">Characodon lateralis</name>
    <dbReference type="NCBI Taxonomy" id="208331"/>
    <lineage>
        <taxon>Eukaryota</taxon>
        <taxon>Metazoa</taxon>
        <taxon>Chordata</taxon>
        <taxon>Craniata</taxon>
        <taxon>Vertebrata</taxon>
        <taxon>Euteleostomi</taxon>
        <taxon>Actinopterygii</taxon>
        <taxon>Neopterygii</taxon>
        <taxon>Teleostei</taxon>
        <taxon>Neoteleostei</taxon>
        <taxon>Acanthomorphata</taxon>
        <taxon>Ovalentaria</taxon>
        <taxon>Atherinomorphae</taxon>
        <taxon>Cyprinodontiformes</taxon>
        <taxon>Goodeidae</taxon>
        <taxon>Characodon</taxon>
    </lineage>
</organism>
<feature type="compositionally biased region" description="Low complexity" evidence="1">
    <location>
        <begin position="68"/>
        <end position="79"/>
    </location>
</feature>
<gene>
    <name evidence="2" type="ORF">CHARACLAT_028104</name>
</gene>
<name>A0ABU7D1B7_9TELE</name>
<proteinExistence type="predicted"/>
<evidence type="ECO:0000313" key="2">
    <source>
        <dbReference type="EMBL" id="MED6268952.1"/>
    </source>
</evidence>
<evidence type="ECO:0000313" key="3">
    <source>
        <dbReference type="Proteomes" id="UP001352852"/>
    </source>
</evidence>
<evidence type="ECO:0000256" key="1">
    <source>
        <dbReference type="SAM" id="MobiDB-lite"/>
    </source>
</evidence>
<protein>
    <submittedName>
        <fullName evidence="2">Uncharacterized protein</fullName>
    </submittedName>
</protein>
<dbReference type="Proteomes" id="UP001352852">
    <property type="component" value="Unassembled WGS sequence"/>
</dbReference>
<reference evidence="2 3" key="1">
    <citation type="submission" date="2021-06" db="EMBL/GenBank/DDBJ databases">
        <authorList>
            <person name="Palmer J.M."/>
        </authorList>
    </citation>
    <scope>NUCLEOTIDE SEQUENCE [LARGE SCALE GENOMIC DNA]</scope>
    <source>
        <strain evidence="2 3">CL_MEX2019</strain>
        <tissue evidence="2">Muscle</tissue>
    </source>
</reference>
<feature type="region of interest" description="Disordered" evidence="1">
    <location>
        <begin position="1"/>
        <end position="87"/>
    </location>
</feature>
<keyword evidence="3" id="KW-1185">Reference proteome</keyword>
<sequence length="87" mass="9329">MNGSRSKNIFSRNRPEHGCPALQLRLQEAGPNSCEHQQPKQDHGASLPPDEAPCPWGGGFLPKVAVEQGSQQTSSSLGSDDNAAFSW</sequence>